<reference evidence="2" key="1">
    <citation type="submission" date="2019-08" db="EMBL/GenBank/DDBJ databases">
        <authorList>
            <person name="Kucharzyk K."/>
            <person name="Murdoch R.W."/>
            <person name="Higgins S."/>
            <person name="Loffler F."/>
        </authorList>
    </citation>
    <scope>NUCLEOTIDE SEQUENCE</scope>
</reference>
<feature type="transmembrane region" description="Helical" evidence="1">
    <location>
        <begin position="48"/>
        <end position="68"/>
    </location>
</feature>
<feature type="transmembrane region" description="Helical" evidence="1">
    <location>
        <begin position="74"/>
        <end position="95"/>
    </location>
</feature>
<protein>
    <submittedName>
        <fullName evidence="2">Uncharacterized protein</fullName>
    </submittedName>
</protein>
<accession>A0A644Y9X9</accession>
<organism evidence="2">
    <name type="scientific">bioreactor metagenome</name>
    <dbReference type="NCBI Taxonomy" id="1076179"/>
    <lineage>
        <taxon>unclassified sequences</taxon>
        <taxon>metagenomes</taxon>
        <taxon>ecological metagenomes</taxon>
    </lineage>
</organism>
<evidence type="ECO:0000256" key="1">
    <source>
        <dbReference type="SAM" id="Phobius"/>
    </source>
</evidence>
<keyword evidence="1" id="KW-0472">Membrane</keyword>
<name>A0A644Y9X9_9ZZZZ</name>
<gene>
    <name evidence="2" type="ORF">SDC9_71195</name>
</gene>
<keyword evidence="1" id="KW-1133">Transmembrane helix</keyword>
<dbReference type="EMBL" id="VSSQ01004325">
    <property type="protein sequence ID" value="MPM24711.1"/>
    <property type="molecule type" value="Genomic_DNA"/>
</dbReference>
<dbReference type="AlphaFoldDB" id="A0A644Y9X9"/>
<proteinExistence type="predicted"/>
<evidence type="ECO:0000313" key="2">
    <source>
        <dbReference type="EMBL" id="MPM24711.1"/>
    </source>
</evidence>
<comment type="caution">
    <text evidence="2">The sequence shown here is derived from an EMBL/GenBank/DDBJ whole genome shotgun (WGS) entry which is preliminary data.</text>
</comment>
<sequence length="110" mass="12749">MQIVCEKCKKPFKPDFLLFTFRDRAQCTHCSHMINLNNVKKIQRFNTILTFDLTIATVVFCVWLIQTYNVSRLMVALGVILVFVLVFIPVHNFVVLNYYKKYGGQDPGGN</sequence>
<keyword evidence="1" id="KW-0812">Transmembrane</keyword>